<dbReference type="SUPFAM" id="SSF140453">
    <property type="entry name" value="EsxAB dimer-like"/>
    <property type="match status" value="1"/>
</dbReference>
<accession>A0AAC9PQK9</accession>
<evidence type="ECO:0008006" key="3">
    <source>
        <dbReference type="Google" id="ProtNLM"/>
    </source>
</evidence>
<reference evidence="2" key="1">
    <citation type="submission" date="2016-06" db="EMBL/GenBank/DDBJ databases">
        <title>Complete genome sequence of Actinoalloteichus fjordicus DSM 46855 (=ADI127-17), type strain of the new species Actinoalloteichus fjordicus.</title>
        <authorList>
            <person name="Ruckert C."/>
            <person name="Nouioui I."/>
            <person name="Willmese J."/>
            <person name="van Wezel G."/>
            <person name="Klenk H.-P."/>
            <person name="Kalinowski J."/>
            <person name="Zotchev S.B."/>
        </authorList>
    </citation>
    <scope>NUCLEOTIDE SEQUENCE [LARGE SCALE GENOMIC DNA]</scope>
    <source>
        <strain evidence="2">ADI127-7</strain>
    </source>
</reference>
<dbReference type="Proteomes" id="UP000185511">
    <property type="component" value="Chromosome"/>
</dbReference>
<dbReference type="InterPro" id="IPR036689">
    <property type="entry name" value="ESAT-6-like_sf"/>
</dbReference>
<evidence type="ECO:0000313" key="2">
    <source>
        <dbReference type="Proteomes" id="UP000185511"/>
    </source>
</evidence>
<name>A0AAC9PQK9_9PSEU</name>
<protein>
    <recommendedName>
        <fullName evidence="3">WXG100 family type VII secretion target</fullName>
    </recommendedName>
</protein>
<dbReference type="AlphaFoldDB" id="A0AAC9PQK9"/>
<evidence type="ECO:0000313" key="1">
    <source>
        <dbReference type="EMBL" id="APU13205.1"/>
    </source>
</evidence>
<dbReference type="KEGG" id="acad:UA74_05645"/>
<proteinExistence type="predicted"/>
<sequence length="109" mass="11380">MSDGYRADTTALRSASPQFSSAADQLRDALERLEASMSAATGAWGGDESGTAFGEAYVPAATEGTNAFTTFAEGLDDIKVNLDASAEQWDADDLAAEQAFSRQAEGLGY</sequence>
<gene>
    <name evidence="1" type="ORF">UA74_05645</name>
</gene>
<dbReference type="Gene3D" id="1.10.287.1060">
    <property type="entry name" value="ESAT-6-like"/>
    <property type="match status" value="1"/>
</dbReference>
<organism evidence="1 2">
    <name type="scientific">Actinoalloteichus fjordicus</name>
    <dbReference type="NCBI Taxonomy" id="1612552"/>
    <lineage>
        <taxon>Bacteria</taxon>
        <taxon>Bacillati</taxon>
        <taxon>Actinomycetota</taxon>
        <taxon>Actinomycetes</taxon>
        <taxon>Pseudonocardiales</taxon>
        <taxon>Pseudonocardiaceae</taxon>
        <taxon>Actinoalloteichus</taxon>
    </lineage>
</organism>
<dbReference type="EMBL" id="CP016076">
    <property type="protein sequence ID" value="APU13205.1"/>
    <property type="molecule type" value="Genomic_DNA"/>
</dbReference>
<dbReference type="Pfam" id="PF06013">
    <property type="entry name" value="WXG100"/>
    <property type="match status" value="1"/>
</dbReference>
<dbReference type="InterPro" id="IPR010310">
    <property type="entry name" value="T7SS_ESAT-6-like"/>
</dbReference>
<keyword evidence="2" id="KW-1185">Reference proteome</keyword>
<dbReference type="RefSeq" id="WP_075739358.1">
    <property type="nucleotide sequence ID" value="NZ_CP016076.1"/>
</dbReference>